<feature type="non-terminal residue" evidence="2">
    <location>
        <position position="271"/>
    </location>
</feature>
<feature type="compositionally biased region" description="Pro residues" evidence="1">
    <location>
        <begin position="251"/>
        <end position="265"/>
    </location>
</feature>
<feature type="region of interest" description="Disordered" evidence="1">
    <location>
        <begin position="248"/>
        <end position="271"/>
    </location>
</feature>
<feature type="compositionally biased region" description="Low complexity" evidence="1">
    <location>
        <begin position="194"/>
        <end position="212"/>
    </location>
</feature>
<dbReference type="AlphaFoldDB" id="A0A6L2LZ40"/>
<name>A0A6L2LZ40_TANCI</name>
<evidence type="ECO:0000313" key="2">
    <source>
        <dbReference type="EMBL" id="GEU66958.1"/>
    </source>
</evidence>
<comment type="caution">
    <text evidence="2">The sequence shown here is derived from an EMBL/GenBank/DDBJ whole genome shotgun (WGS) entry which is preliminary data.</text>
</comment>
<feature type="region of interest" description="Disordered" evidence="1">
    <location>
        <begin position="73"/>
        <end position="105"/>
    </location>
</feature>
<feature type="region of interest" description="Disordered" evidence="1">
    <location>
        <begin position="134"/>
        <end position="221"/>
    </location>
</feature>
<evidence type="ECO:0000256" key="1">
    <source>
        <dbReference type="SAM" id="MobiDB-lite"/>
    </source>
</evidence>
<protein>
    <submittedName>
        <fullName evidence="2">Transposase, MuDR, MULE transposase domain protein</fullName>
    </submittedName>
</protein>
<reference evidence="2" key="1">
    <citation type="journal article" date="2019" name="Sci. Rep.">
        <title>Draft genome of Tanacetum cinerariifolium, the natural source of mosquito coil.</title>
        <authorList>
            <person name="Yamashiro T."/>
            <person name="Shiraishi A."/>
            <person name="Satake H."/>
            <person name="Nakayama K."/>
        </authorList>
    </citation>
    <scope>NUCLEOTIDE SEQUENCE</scope>
</reference>
<sequence length="271" mass="30657">MSRLQDIQTDAYDKLCQVGPSRWSRAHCPLVRYNYLTSNSVESVNACIVVYRKLPMLKLAETYRAMVQEGLPTKPDSLEAAPQSPIQTPPAPQDEDEHEPMFIQPHDPDYVPEPMYPEYILLEDEHVFLIKEQPLPPVDSPTAESPRYVVETDPEEDLEEYEDDESEDDDAYDEDEDEDEDDEEEEEHLTLADTAVVVPTVEPVSPPEGTEPVIPPPFTDNTTTRARITIWLQASISLPPKAEVERLLAMPTPPPSPLTSLPPPFARERLV</sequence>
<organism evidence="2">
    <name type="scientific">Tanacetum cinerariifolium</name>
    <name type="common">Dalmatian daisy</name>
    <name type="synonym">Chrysanthemum cinerariifolium</name>
    <dbReference type="NCBI Taxonomy" id="118510"/>
    <lineage>
        <taxon>Eukaryota</taxon>
        <taxon>Viridiplantae</taxon>
        <taxon>Streptophyta</taxon>
        <taxon>Embryophyta</taxon>
        <taxon>Tracheophyta</taxon>
        <taxon>Spermatophyta</taxon>
        <taxon>Magnoliopsida</taxon>
        <taxon>eudicotyledons</taxon>
        <taxon>Gunneridae</taxon>
        <taxon>Pentapetalae</taxon>
        <taxon>asterids</taxon>
        <taxon>campanulids</taxon>
        <taxon>Asterales</taxon>
        <taxon>Asteraceae</taxon>
        <taxon>Asteroideae</taxon>
        <taxon>Anthemideae</taxon>
        <taxon>Anthemidinae</taxon>
        <taxon>Tanacetum</taxon>
    </lineage>
</organism>
<gene>
    <name evidence="2" type="ORF">Tci_038936</name>
</gene>
<dbReference type="EMBL" id="BKCJ010005476">
    <property type="protein sequence ID" value="GEU66958.1"/>
    <property type="molecule type" value="Genomic_DNA"/>
</dbReference>
<proteinExistence type="predicted"/>
<accession>A0A6L2LZ40</accession>
<feature type="compositionally biased region" description="Acidic residues" evidence="1">
    <location>
        <begin position="152"/>
        <end position="187"/>
    </location>
</feature>